<accession>A0ABR2VF76</accession>
<name>A0ABR2VF76_9PEZI</name>
<keyword evidence="2" id="KW-1185">Reference proteome</keyword>
<evidence type="ECO:0000313" key="1">
    <source>
        <dbReference type="EMBL" id="KAK9425572.1"/>
    </source>
</evidence>
<reference evidence="1 2" key="1">
    <citation type="journal article" date="2024" name="J. Plant Pathol.">
        <title>Sequence and assembly of the genome of Seiridium unicorne, isolate CBS 538.82, causal agent of cypress canker disease.</title>
        <authorList>
            <person name="Scali E."/>
            <person name="Rocca G.D."/>
            <person name="Danti R."/>
            <person name="Garbelotto M."/>
            <person name="Barberini S."/>
            <person name="Baroncelli R."/>
            <person name="Emiliani G."/>
        </authorList>
    </citation>
    <scope>NUCLEOTIDE SEQUENCE [LARGE SCALE GENOMIC DNA]</scope>
    <source>
        <strain evidence="1 2">BM-138-508</strain>
    </source>
</reference>
<sequence length="79" mass="8872">MPGFALESLKWALAHLSSISSTLTTGPRSGTEQVLRKRYKDPVKLREGLDQLLGKGQYSLKLRNNRYIICGQKLLDKAL</sequence>
<dbReference type="Proteomes" id="UP001408356">
    <property type="component" value="Unassembled WGS sequence"/>
</dbReference>
<dbReference type="EMBL" id="JARVKF010000013">
    <property type="protein sequence ID" value="KAK9425572.1"/>
    <property type="molecule type" value="Genomic_DNA"/>
</dbReference>
<gene>
    <name evidence="1" type="ORF">SUNI508_02933</name>
</gene>
<protein>
    <submittedName>
        <fullName evidence="1">Uncharacterized protein</fullName>
    </submittedName>
</protein>
<organism evidence="1 2">
    <name type="scientific">Seiridium unicorne</name>
    <dbReference type="NCBI Taxonomy" id="138068"/>
    <lineage>
        <taxon>Eukaryota</taxon>
        <taxon>Fungi</taxon>
        <taxon>Dikarya</taxon>
        <taxon>Ascomycota</taxon>
        <taxon>Pezizomycotina</taxon>
        <taxon>Sordariomycetes</taxon>
        <taxon>Xylariomycetidae</taxon>
        <taxon>Amphisphaeriales</taxon>
        <taxon>Sporocadaceae</taxon>
        <taxon>Seiridium</taxon>
    </lineage>
</organism>
<comment type="caution">
    <text evidence="1">The sequence shown here is derived from an EMBL/GenBank/DDBJ whole genome shotgun (WGS) entry which is preliminary data.</text>
</comment>
<proteinExistence type="predicted"/>
<evidence type="ECO:0000313" key="2">
    <source>
        <dbReference type="Proteomes" id="UP001408356"/>
    </source>
</evidence>